<evidence type="ECO:0000256" key="13">
    <source>
        <dbReference type="ARBA" id="ARBA00031556"/>
    </source>
</evidence>
<sequence length="1691" mass="189641">MRSNQAPYLASTFSTQTFPENHLSFILRKCISLLQLCGSSQSKLKQIHAFSIRHGVPPPNPDFNKHLIFSLVSISAPMSYATRIFQQIQAPNIFTWNTMVRGFSESENPRPAVELYSQMHAASSIQPDTHTFPFLFKAVAKLMDARLGEGIHSIVVRNGFDSLLFVQNSLVHMYSVFGFAESAYKVFEFMSERDLVAWNSVINGFALNGMANEALTLFKEMGSVGVEPDGFTMVSLLSACVELGALALGERVHVYMLKVGLVQNPHASNALLDLYSKCGNITHALKVFDEMHERSVVSWTSLIVGLAVNGLGNEALKQFGELERKGLKPSEITFVGVLYACSHCGMVDEGFDYFRRMKEEYGILPRIEHHGCIVDLLCRAGKVRDAYQYIRNMSVPPNAVIWRTLLGACTIHGHLELGEIARAEILQLEPKHCGDYVLLSNLYASERRWLDVQNVRRTMLMKGVKKTPGYSLVELKNRVYEFIMGDRSHPQSEETYAMLGKITESLKIEGYVPRTVNVLADIEEEEKETALSHHTEKVAIAFMLVNTPPGTPIRIMKNLRVCADCHLAIKLISKVFEREIVVRDRSRFHHFKDGLCSCKDYCLSLLNSAASLGCNHVFCYVCIEKSMKSASNCPVCKVPFRRREVRPAPHMDNLVNIYKSMEAASGMNIFISQNLSSAKLSDGENQVEGDGKGSKRHNAETSEFIAYEQRTLEKEPQRTRKSKRKNSACSPVKPSFPRKKRVQVPQCPLSETPTRSAKLVHSFNKENEEPRKSAVASENKGQPVLSPFFWLRERDEDEKSNQQSDMDQPTDSMTMNVLSFSDVKDSLDESPSKPSMEEVCDKPSYDLDLFDSEMFEWTQRACSPELCLSPFKLQVEDIARTEIALLAAAPNEEPRVQNLNGRSNHSGGIPDELVVADVSLLEDNSTKDHTGSAKLSKRGRKRKETALRKCAKRLGESAIDNYSHSGMETECLLQKQEHHVSNSSDNLKNVTKRSKRKMHRGIDANKMTLENVPDDPINLATPNENFGTETSGFPEVEKVSQFPEKSHKNGRACKKTHFGRDAKQATPENAIADPVSLGAPDDEHENFGTELLALPEVEKVCQLPENSRMKGRGRKKAHFGNDANMTILEDVPAHPIGLGTPNDGSRNFGTELSAFQEIEKVSQFPEKNNKNGETGKDQRLVQYRRKSKKQKLYSGDDKLREKQSFNQNQQDGCAIPDLTTTPGIATSTDKKREHEKQDKSSSACITTSEYDNVTQEKPVAQENRIEISEIFPCCTDTKILDPMAKKVGSGKHERLDNEFHCAFCLSSEESEASGRMVHYFNGKPIATDDVKNSKVVHAHWNCVEWAPNVYFDGDTAINLEAELSRSRRIKCGFCGNKGAALGCYEKCCRKSFHVPCAKLMPQCQWDTENFVMLCPLHQDSKLPSQYLGHQERKRSCAPKRQSNTKCIAVAREISNSRGFTFRESSKKLVLCCSALTTAEREAVTEFQRLSGVPVLQKWDDSVTHIIASTDENEACKRTFKILMGILKGKWVLSLKWIRACIQAMEQIEEERFEITLDVQGIRDGPQLGRLRVLNNQAKLFSGFKFFFTADFLPSYKGYLQQLVTAAGGTILLRKPVSSNQNTPCSSPNCQVFIIYSLEIPDQCDPGERSKILNYRRSDAESLAKSAAAKVATNLWLLNSIAGSKLSSRLVE</sequence>
<evidence type="ECO:0000256" key="5">
    <source>
        <dbReference type="ARBA" id="ARBA00022723"/>
    </source>
</evidence>
<dbReference type="GO" id="GO:0005634">
    <property type="term" value="C:nucleus"/>
    <property type="evidence" value="ECO:0007669"/>
    <property type="project" value="UniProtKB-SubCell"/>
</dbReference>
<evidence type="ECO:0000256" key="4">
    <source>
        <dbReference type="ARBA" id="ARBA00022454"/>
    </source>
</evidence>
<comment type="subcellular location">
    <subcellularLocation>
        <location evidence="2">Chromosome</location>
    </subcellularLocation>
    <subcellularLocation>
        <location evidence="1">Nucleus</location>
    </subcellularLocation>
</comment>
<keyword evidence="11" id="KW-0539">Nucleus</keyword>
<dbReference type="PROSITE" id="PS51805">
    <property type="entry name" value="EPHD"/>
    <property type="match status" value="1"/>
</dbReference>
<keyword evidence="8 14" id="KW-0863">Zinc-finger</keyword>
<dbReference type="InterPro" id="IPR032867">
    <property type="entry name" value="DYW_dom"/>
</dbReference>
<feature type="domain" description="BRCT" evidence="18">
    <location>
        <begin position="1457"/>
        <end position="1554"/>
    </location>
</feature>
<evidence type="ECO:0000256" key="1">
    <source>
        <dbReference type="ARBA" id="ARBA00004123"/>
    </source>
</evidence>
<dbReference type="InterPro" id="IPR046848">
    <property type="entry name" value="E_motif"/>
</dbReference>
<dbReference type="PANTHER" id="PTHR13763">
    <property type="entry name" value="BREAST CANCER TYPE 1 SUSCEPTIBILITY PROTEIN BRCA1"/>
    <property type="match status" value="1"/>
</dbReference>
<feature type="repeat" description="PPR" evidence="15">
    <location>
        <begin position="295"/>
        <end position="329"/>
    </location>
</feature>
<comment type="caution">
    <text evidence="20">The sequence shown here is derived from an EMBL/GenBank/DDBJ whole genome shotgun (WGS) entry which is preliminary data.</text>
</comment>
<evidence type="ECO:0000256" key="10">
    <source>
        <dbReference type="ARBA" id="ARBA00023204"/>
    </source>
</evidence>
<evidence type="ECO:0000313" key="21">
    <source>
        <dbReference type="Proteomes" id="UP000685013"/>
    </source>
</evidence>
<dbReference type="Pfam" id="PF01535">
    <property type="entry name" value="PPR"/>
    <property type="match status" value="3"/>
</dbReference>
<feature type="compositionally biased region" description="Basic and acidic residues" evidence="16">
    <location>
        <begin position="1194"/>
        <end position="1203"/>
    </location>
</feature>
<keyword evidence="9" id="KW-0862">Zinc</keyword>
<dbReference type="InterPro" id="IPR018957">
    <property type="entry name" value="Znf_C3HC4_RING-type"/>
</dbReference>
<dbReference type="CDD" id="cd17734">
    <property type="entry name" value="BRCT_Bard1_rpt1"/>
    <property type="match status" value="1"/>
</dbReference>
<dbReference type="PROSITE" id="PS50172">
    <property type="entry name" value="BRCT"/>
    <property type="match status" value="2"/>
</dbReference>
<dbReference type="PROSITE" id="PS00518">
    <property type="entry name" value="ZF_RING_1"/>
    <property type="match status" value="1"/>
</dbReference>
<feature type="region of interest" description="Disordered" evidence="16">
    <location>
        <begin position="1160"/>
        <end position="1245"/>
    </location>
</feature>
<dbReference type="PROSITE" id="PS51375">
    <property type="entry name" value="PPR"/>
    <property type="match status" value="4"/>
</dbReference>
<evidence type="ECO:0000256" key="11">
    <source>
        <dbReference type="ARBA" id="ARBA00023242"/>
    </source>
</evidence>
<feature type="compositionally biased region" description="Basic and acidic residues" evidence="16">
    <location>
        <begin position="1167"/>
        <end position="1179"/>
    </location>
</feature>
<evidence type="ECO:0000256" key="16">
    <source>
        <dbReference type="SAM" id="MobiDB-lite"/>
    </source>
</evidence>
<feature type="compositionally biased region" description="Polar residues" evidence="16">
    <location>
        <begin position="1218"/>
        <end position="1227"/>
    </location>
</feature>
<evidence type="ECO:0000256" key="8">
    <source>
        <dbReference type="ARBA" id="ARBA00022771"/>
    </source>
</evidence>
<dbReference type="FunFam" id="3.40.50.10190:FF:000006">
    <property type="entry name" value="Breast cancer type 1 susceptibility protein homolog"/>
    <property type="match status" value="1"/>
</dbReference>
<dbReference type="InterPro" id="IPR031099">
    <property type="entry name" value="BRCA1-associated"/>
</dbReference>
<dbReference type="FunFam" id="1.25.40.10:FF:000427">
    <property type="entry name" value="Pentatricopeptide repeat-containing protein chloroplastic"/>
    <property type="match status" value="1"/>
</dbReference>
<feature type="domain" description="PHD-type" evidence="19">
    <location>
        <begin position="1298"/>
        <end position="1418"/>
    </location>
</feature>
<feature type="repeat" description="PPR" evidence="15">
    <location>
        <begin position="194"/>
        <end position="228"/>
    </location>
</feature>
<feature type="domain" description="RING-type" evidence="17">
    <location>
        <begin position="602"/>
        <end position="637"/>
    </location>
</feature>
<dbReference type="GO" id="GO:0004842">
    <property type="term" value="F:ubiquitin-protein transferase activity"/>
    <property type="evidence" value="ECO:0007669"/>
    <property type="project" value="TreeGrafter"/>
</dbReference>
<dbReference type="Pfam" id="PF13771">
    <property type="entry name" value="zf-HC5HC2H"/>
    <property type="match status" value="1"/>
</dbReference>
<dbReference type="InterPro" id="IPR034732">
    <property type="entry name" value="EPHD"/>
</dbReference>
<dbReference type="GO" id="GO:0000724">
    <property type="term" value="P:double-strand break repair via homologous recombination"/>
    <property type="evidence" value="ECO:0007669"/>
    <property type="project" value="TreeGrafter"/>
</dbReference>
<dbReference type="Pfam" id="PF13041">
    <property type="entry name" value="PPR_2"/>
    <property type="match status" value="2"/>
</dbReference>
<comment type="similarity">
    <text evidence="3">Belongs to the PPR family. PCMP-H subfamily.</text>
</comment>
<evidence type="ECO:0000256" key="9">
    <source>
        <dbReference type="ARBA" id="ARBA00022833"/>
    </source>
</evidence>
<evidence type="ECO:0000259" key="19">
    <source>
        <dbReference type="PROSITE" id="PS51805"/>
    </source>
</evidence>
<evidence type="ECO:0000313" key="20">
    <source>
        <dbReference type="EMBL" id="KAG6594433.1"/>
    </source>
</evidence>
<evidence type="ECO:0000256" key="12">
    <source>
        <dbReference type="ARBA" id="ARBA00023306"/>
    </source>
</evidence>
<dbReference type="Pfam" id="PF20431">
    <property type="entry name" value="E_motif"/>
    <property type="match status" value="1"/>
</dbReference>
<dbReference type="SMART" id="SM00292">
    <property type="entry name" value="BRCT"/>
    <property type="match status" value="2"/>
</dbReference>
<feature type="region of interest" description="Disordered" evidence="16">
    <location>
        <begin position="925"/>
        <end position="944"/>
    </location>
</feature>
<keyword evidence="21" id="KW-1185">Reference proteome</keyword>
<dbReference type="EMBL" id="JAGKQH010000007">
    <property type="protein sequence ID" value="KAG6594433.1"/>
    <property type="molecule type" value="Genomic_DNA"/>
</dbReference>
<keyword evidence="7" id="KW-0227">DNA damage</keyword>
<feature type="repeat" description="PPR" evidence="15">
    <location>
        <begin position="264"/>
        <end position="294"/>
    </location>
</feature>
<keyword evidence="12" id="KW-0131">Cell cycle</keyword>
<dbReference type="InterPro" id="IPR001841">
    <property type="entry name" value="Znf_RING"/>
</dbReference>
<organism evidence="20 21">
    <name type="scientific">Cucurbita argyrosperma subsp. sororia</name>
    <dbReference type="NCBI Taxonomy" id="37648"/>
    <lineage>
        <taxon>Eukaryota</taxon>
        <taxon>Viridiplantae</taxon>
        <taxon>Streptophyta</taxon>
        <taxon>Embryophyta</taxon>
        <taxon>Tracheophyta</taxon>
        <taxon>Spermatophyta</taxon>
        <taxon>Magnoliopsida</taxon>
        <taxon>eudicotyledons</taxon>
        <taxon>Gunneridae</taxon>
        <taxon>Pentapetalae</taxon>
        <taxon>rosids</taxon>
        <taxon>fabids</taxon>
        <taxon>Cucurbitales</taxon>
        <taxon>Cucurbitaceae</taxon>
        <taxon>Cucurbiteae</taxon>
        <taxon>Cucurbita</taxon>
    </lineage>
</organism>
<keyword evidence="5" id="KW-0479">Metal-binding</keyword>
<accession>A0AAV6NBE8</accession>
<dbReference type="GO" id="GO:0005694">
    <property type="term" value="C:chromosome"/>
    <property type="evidence" value="ECO:0007669"/>
    <property type="project" value="UniProtKB-SubCell"/>
</dbReference>
<feature type="region of interest" description="Disordered" evidence="16">
    <location>
        <begin position="978"/>
        <end position="997"/>
    </location>
</feature>
<feature type="compositionally biased region" description="Basic and acidic residues" evidence="16">
    <location>
        <begin position="689"/>
        <end position="700"/>
    </location>
</feature>
<keyword evidence="4" id="KW-0158">Chromosome</keyword>
<dbReference type="InterPro" id="IPR001357">
    <property type="entry name" value="BRCT_dom"/>
</dbReference>
<dbReference type="PROSITE" id="PS50089">
    <property type="entry name" value="ZF_RING_2"/>
    <property type="match status" value="1"/>
</dbReference>
<evidence type="ECO:0000259" key="18">
    <source>
        <dbReference type="PROSITE" id="PS50172"/>
    </source>
</evidence>
<feature type="region of interest" description="Disordered" evidence="16">
    <location>
        <begin position="681"/>
        <end position="780"/>
    </location>
</feature>
<dbReference type="NCBIfam" id="TIGR00756">
    <property type="entry name" value="PPR"/>
    <property type="match status" value="4"/>
</dbReference>
<feature type="compositionally biased region" description="Basic and acidic residues" evidence="16">
    <location>
        <begin position="763"/>
        <end position="772"/>
    </location>
</feature>
<name>A0AAV6NBE8_9ROSI</name>
<dbReference type="Pfam" id="PF14432">
    <property type="entry name" value="DYW_deaminase"/>
    <property type="match status" value="1"/>
</dbReference>
<feature type="compositionally biased region" description="Basic residues" evidence="16">
    <location>
        <begin position="1182"/>
        <end position="1191"/>
    </location>
</feature>
<reference evidence="20 21" key="1">
    <citation type="journal article" date="2021" name="Hortic Res">
        <title>The domestication of Cucurbita argyrosperma as revealed by the genome of its wild relative.</title>
        <authorList>
            <person name="Barrera-Redondo J."/>
            <person name="Sanchez-de la Vega G."/>
            <person name="Aguirre-Liguori J.A."/>
            <person name="Castellanos-Morales G."/>
            <person name="Gutierrez-Guerrero Y.T."/>
            <person name="Aguirre-Dugua X."/>
            <person name="Aguirre-Planter E."/>
            <person name="Tenaillon M.I."/>
            <person name="Lira-Saade R."/>
            <person name="Eguiarte L.E."/>
        </authorList>
    </citation>
    <scope>NUCLEOTIDE SEQUENCE [LARGE SCALE GENOMIC DNA]</scope>
    <source>
        <strain evidence="20">JBR-2021</strain>
    </source>
</reference>
<dbReference type="FunFam" id="1.25.40.10:FF:000242">
    <property type="entry name" value="Pentatricopeptide repeat-containing protein"/>
    <property type="match status" value="1"/>
</dbReference>
<evidence type="ECO:0000256" key="14">
    <source>
        <dbReference type="PROSITE-ProRule" id="PRU00175"/>
    </source>
</evidence>
<feature type="compositionally biased region" description="Basic and acidic residues" evidence="16">
    <location>
        <begin position="1228"/>
        <end position="1239"/>
    </location>
</feature>
<dbReference type="InterPro" id="IPR017907">
    <property type="entry name" value="Znf_RING_CS"/>
</dbReference>
<dbReference type="InterPro" id="IPR002885">
    <property type="entry name" value="PPR_rpt"/>
</dbReference>
<feature type="non-terminal residue" evidence="20">
    <location>
        <position position="1"/>
    </location>
</feature>
<evidence type="ECO:0000259" key="17">
    <source>
        <dbReference type="PROSITE" id="PS50089"/>
    </source>
</evidence>
<keyword evidence="6" id="KW-0677">Repeat</keyword>
<evidence type="ECO:0000256" key="6">
    <source>
        <dbReference type="ARBA" id="ARBA00022737"/>
    </source>
</evidence>
<dbReference type="Proteomes" id="UP000685013">
    <property type="component" value="Chromosome 7"/>
</dbReference>
<dbReference type="GO" id="GO:0045944">
    <property type="term" value="P:positive regulation of transcription by RNA polymerase II"/>
    <property type="evidence" value="ECO:0007669"/>
    <property type="project" value="TreeGrafter"/>
</dbReference>
<feature type="domain" description="BRCT" evidence="18">
    <location>
        <begin position="1575"/>
        <end position="1685"/>
    </location>
</feature>
<protein>
    <recommendedName>
        <fullName evidence="13">RING-type E3 ubiquitin transferase BRCA1</fullName>
    </recommendedName>
</protein>
<evidence type="ECO:0000256" key="2">
    <source>
        <dbReference type="ARBA" id="ARBA00004286"/>
    </source>
</evidence>
<evidence type="ECO:0000256" key="7">
    <source>
        <dbReference type="ARBA" id="ARBA00022763"/>
    </source>
</evidence>
<keyword evidence="10" id="KW-0234">DNA repair</keyword>
<feature type="repeat" description="PPR" evidence="15">
    <location>
        <begin position="92"/>
        <end position="126"/>
    </location>
</feature>
<proteinExistence type="inferred from homology"/>
<dbReference type="PANTHER" id="PTHR13763:SF0">
    <property type="entry name" value="BREAST CANCER TYPE 1 SUSCEPTIBILITY PROTEIN"/>
    <property type="match status" value="1"/>
</dbReference>
<evidence type="ECO:0000256" key="15">
    <source>
        <dbReference type="PROSITE-ProRule" id="PRU00708"/>
    </source>
</evidence>
<gene>
    <name evidence="20" type="primary">PCMP-H28</name>
    <name evidence="20" type="ORF">SDJN03_10986</name>
</gene>
<dbReference type="Pfam" id="PF00533">
    <property type="entry name" value="BRCT"/>
    <property type="match status" value="1"/>
</dbReference>
<dbReference type="Pfam" id="PF00097">
    <property type="entry name" value="zf-C3HC4"/>
    <property type="match status" value="1"/>
</dbReference>
<dbReference type="GO" id="GO:0008270">
    <property type="term" value="F:zinc ion binding"/>
    <property type="evidence" value="ECO:0007669"/>
    <property type="project" value="UniProtKB-KW"/>
</dbReference>
<evidence type="ECO:0000256" key="3">
    <source>
        <dbReference type="ARBA" id="ARBA00006643"/>
    </source>
</evidence>